<comment type="caution">
    <text evidence="1">The sequence shown here is derived from an EMBL/GenBank/DDBJ whole genome shotgun (WGS) entry which is preliminary data.</text>
</comment>
<gene>
    <name evidence="1" type="ORF">MLD38_005434</name>
</gene>
<evidence type="ECO:0000313" key="1">
    <source>
        <dbReference type="EMBL" id="KAI4379096.1"/>
    </source>
</evidence>
<reference evidence="2" key="1">
    <citation type="journal article" date="2023" name="Front. Plant Sci.">
        <title>Chromosomal-level genome assembly of Melastoma candidum provides insights into trichome evolution.</title>
        <authorList>
            <person name="Zhong Y."/>
            <person name="Wu W."/>
            <person name="Sun C."/>
            <person name="Zou P."/>
            <person name="Liu Y."/>
            <person name="Dai S."/>
            <person name="Zhou R."/>
        </authorList>
    </citation>
    <scope>NUCLEOTIDE SEQUENCE [LARGE SCALE GENOMIC DNA]</scope>
</reference>
<organism evidence="1 2">
    <name type="scientific">Melastoma candidum</name>
    <dbReference type="NCBI Taxonomy" id="119954"/>
    <lineage>
        <taxon>Eukaryota</taxon>
        <taxon>Viridiplantae</taxon>
        <taxon>Streptophyta</taxon>
        <taxon>Embryophyta</taxon>
        <taxon>Tracheophyta</taxon>
        <taxon>Spermatophyta</taxon>
        <taxon>Magnoliopsida</taxon>
        <taxon>eudicotyledons</taxon>
        <taxon>Gunneridae</taxon>
        <taxon>Pentapetalae</taxon>
        <taxon>rosids</taxon>
        <taxon>malvids</taxon>
        <taxon>Myrtales</taxon>
        <taxon>Melastomataceae</taxon>
        <taxon>Melastomatoideae</taxon>
        <taxon>Melastomateae</taxon>
        <taxon>Melastoma</taxon>
    </lineage>
</organism>
<proteinExistence type="predicted"/>
<dbReference type="Proteomes" id="UP001057402">
    <property type="component" value="Chromosome 3"/>
</dbReference>
<protein>
    <submittedName>
        <fullName evidence="1">Uncharacterized protein</fullName>
    </submittedName>
</protein>
<name>A0ACB9RIY0_9MYRT</name>
<accession>A0ACB9RIY0</accession>
<evidence type="ECO:0000313" key="2">
    <source>
        <dbReference type="Proteomes" id="UP001057402"/>
    </source>
</evidence>
<keyword evidence="2" id="KW-1185">Reference proteome</keyword>
<sequence length="174" mass="18990">MSDDEFRGHQQKQGQSHQNIDIIMGVKRAAADLVKEKLNELITEKFDVDKLSLASNTVVHIADMGCAAGPSNFLAMGNLVRTIPANCSRRVPEFHVFFNDLPSKDFNALFAALPLDNNRGYFATGVADPSTGGYSPIRTSTLSIHRRPFTGFRGSQRRSLEGAPLPGTRLGSIT</sequence>
<dbReference type="EMBL" id="CM042882">
    <property type="protein sequence ID" value="KAI4379096.1"/>
    <property type="molecule type" value="Genomic_DNA"/>
</dbReference>